<gene>
    <name evidence="2" type="ORF">AYBTSS11_LOCUS24508</name>
</gene>
<dbReference type="EMBL" id="OY731405">
    <property type="protein sequence ID" value="CAJ1972459.1"/>
    <property type="molecule type" value="Genomic_DNA"/>
</dbReference>
<sequence>MNKNVSENSPPMTRTLHLMWGLMVILYSPRHLPSPATMPAPTSSSRIVPTNLVFRCGILSNSMSNGVCRMVVSGSDGLVLKNFEVPTGWKFFGNLMDVGLCCGEESFGTVNSVNHNSGRNLLIMANLRMSCTALFSTLSQALVFLALFFEYNKMTEQLGVLKIIVVQGKRLVIRDFKNSDPYVVLKLGNQTAKTKVINSCLNPVGMKN</sequence>
<dbReference type="GO" id="GO:0016868">
    <property type="term" value="F:intramolecular phosphotransferase activity"/>
    <property type="evidence" value="ECO:0007669"/>
    <property type="project" value="InterPro"/>
</dbReference>
<evidence type="ECO:0000259" key="1">
    <source>
        <dbReference type="Pfam" id="PF00168"/>
    </source>
</evidence>
<dbReference type="AlphaFoldDB" id="A0AA86VUV7"/>
<dbReference type="InterPro" id="IPR035892">
    <property type="entry name" value="C2_domain_sf"/>
</dbReference>
<proteinExistence type="predicted"/>
<organism evidence="2 3">
    <name type="scientific">Sphenostylis stenocarpa</name>
    <dbReference type="NCBI Taxonomy" id="92480"/>
    <lineage>
        <taxon>Eukaryota</taxon>
        <taxon>Viridiplantae</taxon>
        <taxon>Streptophyta</taxon>
        <taxon>Embryophyta</taxon>
        <taxon>Tracheophyta</taxon>
        <taxon>Spermatophyta</taxon>
        <taxon>Magnoliopsida</taxon>
        <taxon>eudicotyledons</taxon>
        <taxon>Gunneridae</taxon>
        <taxon>Pentapetalae</taxon>
        <taxon>rosids</taxon>
        <taxon>fabids</taxon>
        <taxon>Fabales</taxon>
        <taxon>Fabaceae</taxon>
        <taxon>Papilionoideae</taxon>
        <taxon>50 kb inversion clade</taxon>
        <taxon>NPAAA clade</taxon>
        <taxon>indigoferoid/millettioid clade</taxon>
        <taxon>Phaseoleae</taxon>
        <taxon>Sphenostylis</taxon>
    </lineage>
</organism>
<name>A0AA86VUV7_9FABA</name>
<dbReference type="InterPro" id="IPR000008">
    <property type="entry name" value="C2_dom"/>
</dbReference>
<dbReference type="SUPFAM" id="SSF49562">
    <property type="entry name" value="C2 domain (Calcium/lipid-binding domain, CaLB)"/>
    <property type="match status" value="1"/>
</dbReference>
<dbReference type="PANTHER" id="PTHR46220:SF1">
    <property type="entry name" value="ADP-RIBOSYLATION FACTOR GTPASE-ACTIVATING PROTEIN AGD12"/>
    <property type="match status" value="1"/>
</dbReference>
<dbReference type="GO" id="GO:0005543">
    <property type="term" value="F:phospholipid binding"/>
    <property type="evidence" value="ECO:0007669"/>
    <property type="project" value="InterPro"/>
</dbReference>
<dbReference type="PANTHER" id="PTHR46220">
    <property type="entry name" value="ADP-RIBOSYLATION FACTOR GTPASE-ACTIVATING PROTEIN AGD12"/>
    <property type="match status" value="1"/>
</dbReference>
<dbReference type="Gene3D" id="2.60.40.150">
    <property type="entry name" value="C2 domain"/>
    <property type="match status" value="1"/>
</dbReference>
<evidence type="ECO:0000313" key="2">
    <source>
        <dbReference type="EMBL" id="CAJ1972459.1"/>
    </source>
</evidence>
<keyword evidence="3" id="KW-1185">Reference proteome</keyword>
<dbReference type="SUPFAM" id="SSF53738">
    <property type="entry name" value="Phosphoglucomutase, first 3 domains"/>
    <property type="match status" value="1"/>
</dbReference>
<dbReference type="GO" id="GO:0005096">
    <property type="term" value="F:GTPase activator activity"/>
    <property type="evidence" value="ECO:0007669"/>
    <property type="project" value="InterPro"/>
</dbReference>
<dbReference type="InterPro" id="IPR044518">
    <property type="entry name" value="ARF_GAP_AGD11/12/13"/>
</dbReference>
<dbReference type="GO" id="GO:0005975">
    <property type="term" value="P:carbohydrate metabolic process"/>
    <property type="evidence" value="ECO:0007669"/>
    <property type="project" value="InterPro"/>
</dbReference>
<dbReference type="Gramene" id="rna-AYBTSS11_LOCUS24508">
    <property type="protein sequence ID" value="CAJ1972459.1"/>
    <property type="gene ID" value="gene-AYBTSS11_LOCUS24508"/>
</dbReference>
<dbReference type="InterPro" id="IPR016055">
    <property type="entry name" value="A-D-PHexomutase_a/b/a-I/II/III"/>
</dbReference>
<dbReference type="Proteomes" id="UP001189624">
    <property type="component" value="Chromosome 8"/>
</dbReference>
<dbReference type="Gene3D" id="3.40.120.10">
    <property type="entry name" value="Alpha-D-Glucose-1,6-Bisphosphate, subunit A, domain 3"/>
    <property type="match status" value="1"/>
</dbReference>
<dbReference type="Pfam" id="PF00168">
    <property type="entry name" value="C2"/>
    <property type="match status" value="1"/>
</dbReference>
<protein>
    <recommendedName>
        <fullName evidence="1">C2 domain-containing protein</fullName>
    </recommendedName>
</protein>
<accession>A0AA86VUV7</accession>
<evidence type="ECO:0000313" key="3">
    <source>
        <dbReference type="Proteomes" id="UP001189624"/>
    </source>
</evidence>
<feature type="domain" description="C2" evidence="1">
    <location>
        <begin position="159"/>
        <end position="204"/>
    </location>
</feature>
<reference evidence="2" key="1">
    <citation type="submission" date="2023-10" db="EMBL/GenBank/DDBJ databases">
        <authorList>
            <person name="Domelevo Entfellner J.-B."/>
        </authorList>
    </citation>
    <scope>NUCLEOTIDE SEQUENCE</scope>
</reference>